<protein>
    <submittedName>
        <fullName evidence="3">Uncharacterized protein</fullName>
    </submittedName>
</protein>
<gene>
    <name evidence="3" type="ORF">ABVK25_000491</name>
</gene>
<feature type="compositionally biased region" description="Polar residues" evidence="1">
    <location>
        <begin position="11"/>
        <end position="24"/>
    </location>
</feature>
<evidence type="ECO:0000313" key="3">
    <source>
        <dbReference type="EMBL" id="KAL2059199.1"/>
    </source>
</evidence>
<evidence type="ECO:0000256" key="2">
    <source>
        <dbReference type="SAM" id="Phobius"/>
    </source>
</evidence>
<reference evidence="3 4" key="1">
    <citation type="submission" date="2024-09" db="EMBL/GenBank/DDBJ databases">
        <title>Rethinking Asexuality: The Enigmatic Case of Functional Sexual Genes in Lepraria (Stereocaulaceae).</title>
        <authorList>
            <person name="Doellman M."/>
            <person name="Sun Y."/>
            <person name="Barcenas-Pena A."/>
            <person name="Lumbsch H.T."/>
            <person name="Grewe F."/>
        </authorList>
    </citation>
    <scope>NUCLEOTIDE SEQUENCE [LARGE SCALE GENOMIC DNA]</scope>
    <source>
        <strain evidence="3 4">Grewe 0041</strain>
    </source>
</reference>
<dbReference type="Proteomes" id="UP001590951">
    <property type="component" value="Unassembled WGS sequence"/>
</dbReference>
<sequence>MAPTTTPPTPQSQILQAPTSTPSPGSWRHPRFEEIARRQKANTFNDSNLRRIAWNGGTLIALFVASSHPWFQTLNQAAQPLATPILFLLCLLGLYNITTAFLPLVKTKDELADIPLTPTQRKLLGLDPNIKPPLTPGTLYFTQPRYPRSPTPRTISPANRSSGNFGTPISRSPSFGREVSGSPTGSPPWQKAVENARDPARRSRNGAPSPRGPGIGVSEGSVLGAPSTPSPTGRGLRSR</sequence>
<dbReference type="PANTHER" id="PTHR28003:SF1">
    <property type="entry name" value="NUCLEOPORIN POM34"/>
    <property type="match status" value="1"/>
</dbReference>
<keyword evidence="4" id="KW-1185">Reference proteome</keyword>
<organism evidence="3 4">
    <name type="scientific">Lepraria finkii</name>
    <dbReference type="NCBI Taxonomy" id="1340010"/>
    <lineage>
        <taxon>Eukaryota</taxon>
        <taxon>Fungi</taxon>
        <taxon>Dikarya</taxon>
        <taxon>Ascomycota</taxon>
        <taxon>Pezizomycotina</taxon>
        <taxon>Lecanoromycetes</taxon>
        <taxon>OSLEUM clade</taxon>
        <taxon>Lecanoromycetidae</taxon>
        <taxon>Lecanorales</taxon>
        <taxon>Lecanorineae</taxon>
        <taxon>Stereocaulaceae</taxon>
        <taxon>Lepraria</taxon>
    </lineage>
</organism>
<feature type="compositionally biased region" description="Pro residues" evidence="1">
    <location>
        <begin position="1"/>
        <end position="10"/>
    </location>
</feature>
<comment type="caution">
    <text evidence="3">The sequence shown here is derived from an EMBL/GenBank/DDBJ whole genome shotgun (WGS) entry which is preliminary data.</text>
</comment>
<evidence type="ECO:0000256" key="1">
    <source>
        <dbReference type="SAM" id="MobiDB-lite"/>
    </source>
</evidence>
<accession>A0ABR4BN25</accession>
<evidence type="ECO:0000313" key="4">
    <source>
        <dbReference type="Proteomes" id="UP001590951"/>
    </source>
</evidence>
<feature type="transmembrane region" description="Helical" evidence="2">
    <location>
        <begin position="83"/>
        <end position="105"/>
    </location>
</feature>
<keyword evidence="2" id="KW-0472">Membrane</keyword>
<keyword evidence="2" id="KW-1133">Transmembrane helix</keyword>
<proteinExistence type="predicted"/>
<keyword evidence="2" id="KW-0812">Transmembrane</keyword>
<feature type="region of interest" description="Disordered" evidence="1">
    <location>
        <begin position="1"/>
        <end position="28"/>
    </location>
</feature>
<feature type="region of interest" description="Disordered" evidence="1">
    <location>
        <begin position="137"/>
        <end position="239"/>
    </location>
</feature>
<dbReference type="PANTHER" id="PTHR28003">
    <property type="entry name" value="NUCLEOPORIN POM34"/>
    <property type="match status" value="1"/>
</dbReference>
<dbReference type="EMBL" id="JBHFEH010000001">
    <property type="protein sequence ID" value="KAL2059199.1"/>
    <property type="molecule type" value="Genomic_DNA"/>
</dbReference>
<dbReference type="InterPro" id="IPR012578">
    <property type="entry name" value="Nucl_pore_cmplx"/>
</dbReference>
<name>A0ABR4BN25_9LECA</name>
<feature type="compositionally biased region" description="Polar residues" evidence="1">
    <location>
        <begin position="151"/>
        <end position="173"/>
    </location>
</feature>
<dbReference type="Pfam" id="PF08058">
    <property type="entry name" value="NPCC"/>
    <property type="match status" value="1"/>
</dbReference>
<feature type="transmembrane region" description="Helical" evidence="2">
    <location>
        <begin position="52"/>
        <end position="71"/>
    </location>
</feature>